<keyword evidence="1" id="KW-1185">Reference proteome</keyword>
<dbReference type="AlphaFoldDB" id="A0A915PKB9"/>
<reference evidence="2" key="1">
    <citation type="submission" date="2022-11" db="UniProtKB">
        <authorList>
            <consortium name="WormBaseParasite"/>
        </authorList>
    </citation>
    <scope>IDENTIFICATION</scope>
</reference>
<sequence length="89" mass="10265">MKFGSQDLKSYPWVWGWVGYFNVNVLFRCRAATYGVTRTASCMTTALIEHYIATLTLEHFRVSVSSAFPDLTLFPEMDHGFRVHPEEDN</sequence>
<name>A0A915PKB9_9BILA</name>
<accession>A0A915PKB9</accession>
<protein>
    <submittedName>
        <fullName evidence="2">Uncharacterized protein</fullName>
    </submittedName>
</protein>
<evidence type="ECO:0000313" key="1">
    <source>
        <dbReference type="Proteomes" id="UP000887581"/>
    </source>
</evidence>
<proteinExistence type="predicted"/>
<dbReference type="WBParaSite" id="sdigi.contig21.g1788.t1">
    <property type="protein sequence ID" value="sdigi.contig21.g1788.t1"/>
    <property type="gene ID" value="sdigi.contig21.g1788"/>
</dbReference>
<organism evidence="1 2">
    <name type="scientific">Setaria digitata</name>
    <dbReference type="NCBI Taxonomy" id="48799"/>
    <lineage>
        <taxon>Eukaryota</taxon>
        <taxon>Metazoa</taxon>
        <taxon>Ecdysozoa</taxon>
        <taxon>Nematoda</taxon>
        <taxon>Chromadorea</taxon>
        <taxon>Rhabditida</taxon>
        <taxon>Spirurina</taxon>
        <taxon>Spiruromorpha</taxon>
        <taxon>Filarioidea</taxon>
        <taxon>Setariidae</taxon>
        <taxon>Setaria</taxon>
    </lineage>
</organism>
<dbReference type="Proteomes" id="UP000887581">
    <property type="component" value="Unplaced"/>
</dbReference>
<evidence type="ECO:0000313" key="2">
    <source>
        <dbReference type="WBParaSite" id="sdigi.contig21.g1788.t1"/>
    </source>
</evidence>